<feature type="repeat" description="WD" evidence="3">
    <location>
        <begin position="17"/>
        <end position="51"/>
    </location>
</feature>
<feature type="repeat" description="WD" evidence="3">
    <location>
        <begin position="53"/>
        <end position="94"/>
    </location>
</feature>
<evidence type="ECO:0000256" key="3">
    <source>
        <dbReference type="PROSITE-ProRule" id="PRU00221"/>
    </source>
</evidence>
<evidence type="ECO:0000256" key="1">
    <source>
        <dbReference type="ARBA" id="ARBA00022574"/>
    </source>
</evidence>
<dbReference type="PANTHER" id="PTHR19879:SF9">
    <property type="entry name" value="TRANSCRIPTION INITIATION FACTOR TFIID SUBUNIT 5"/>
    <property type="match status" value="1"/>
</dbReference>
<feature type="region of interest" description="Disordered" evidence="4">
    <location>
        <begin position="211"/>
        <end position="237"/>
    </location>
</feature>
<feature type="repeat" description="WD" evidence="3">
    <location>
        <begin position="96"/>
        <end position="137"/>
    </location>
</feature>
<evidence type="ECO:0000313" key="6">
    <source>
        <dbReference type="Proteomes" id="UP000054538"/>
    </source>
</evidence>
<name>A0A0D0DNW8_9AGAM</name>
<organism evidence="5 6">
    <name type="scientific">Paxillus rubicundulus Ve08.2h10</name>
    <dbReference type="NCBI Taxonomy" id="930991"/>
    <lineage>
        <taxon>Eukaryota</taxon>
        <taxon>Fungi</taxon>
        <taxon>Dikarya</taxon>
        <taxon>Basidiomycota</taxon>
        <taxon>Agaricomycotina</taxon>
        <taxon>Agaricomycetes</taxon>
        <taxon>Agaricomycetidae</taxon>
        <taxon>Boletales</taxon>
        <taxon>Paxilineae</taxon>
        <taxon>Paxillaceae</taxon>
        <taxon>Paxillus</taxon>
    </lineage>
</organism>
<evidence type="ECO:0008006" key="7">
    <source>
        <dbReference type="Google" id="ProtNLM"/>
    </source>
</evidence>
<gene>
    <name evidence="5" type="ORF">PAXRUDRAFT_828818</name>
</gene>
<dbReference type="Proteomes" id="UP000054538">
    <property type="component" value="Unassembled WGS sequence"/>
</dbReference>
<dbReference type="PROSITE" id="PS00678">
    <property type="entry name" value="WD_REPEATS_1"/>
    <property type="match status" value="1"/>
</dbReference>
<dbReference type="EMBL" id="KN825172">
    <property type="protein sequence ID" value="KIK93603.1"/>
    <property type="molecule type" value="Genomic_DNA"/>
</dbReference>
<dbReference type="InParanoid" id="A0A0D0DNW8"/>
<dbReference type="InterPro" id="IPR001680">
    <property type="entry name" value="WD40_rpt"/>
</dbReference>
<evidence type="ECO:0000256" key="2">
    <source>
        <dbReference type="ARBA" id="ARBA00022737"/>
    </source>
</evidence>
<dbReference type="AlphaFoldDB" id="A0A0D0DNW8"/>
<dbReference type="InterPro" id="IPR015943">
    <property type="entry name" value="WD40/YVTN_repeat-like_dom_sf"/>
</dbReference>
<dbReference type="OrthoDB" id="538223at2759"/>
<protein>
    <recommendedName>
        <fullName evidence="7">WD40 repeat-like protein</fullName>
    </recommendedName>
</protein>
<dbReference type="STRING" id="930991.A0A0D0DNW8"/>
<evidence type="ECO:0000313" key="5">
    <source>
        <dbReference type="EMBL" id="KIK93603.1"/>
    </source>
</evidence>
<evidence type="ECO:0000256" key="4">
    <source>
        <dbReference type="SAM" id="MobiDB-lite"/>
    </source>
</evidence>
<dbReference type="PROSITE" id="PS50082">
    <property type="entry name" value="WD_REPEATS_2"/>
    <property type="match status" value="3"/>
</dbReference>
<reference evidence="6" key="2">
    <citation type="submission" date="2015-01" db="EMBL/GenBank/DDBJ databases">
        <title>Evolutionary Origins and Diversification of the Mycorrhizal Mutualists.</title>
        <authorList>
            <consortium name="DOE Joint Genome Institute"/>
            <consortium name="Mycorrhizal Genomics Consortium"/>
            <person name="Kohler A."/>
            <person name="Kuo A."/>
            <person name="Nagy L.G."/>
            <person name="Floudas D."/>
            <person name="Copeland A."/>
            <person name="Barry K.W."/>
            <person name="Cichocki N."/>
            <person name="Veneault-Fourrey C."/>
            <person name="LaButti K."/>
            <person name="Lindquist E.A."/>
            <person name="Lipzen A."/>
            <person name="Lundell T."/>
            <person name="Morin E."/>
            <person name="Murat C."/>
            <person name="Riley R."/>
            <person name="Ohm R."/>
            <person name="Sun H."/>
            <person name="Tunlid A."/>
            <person name="Henrissat B."/>
            <person name="Grigoriev I.V."/>
            <person name="Hibbett D.S."/>
            <person name="Martin F."/>
        </authorList>
    </citation>
    <scope>NUCLEOTIDE SEQUENCE [LARGE SCALE GENOMIC DNA]</scope>
    <source>
        <strain evidence="6">Ve08.2h10</strain>
    </source>
</reference>
<feature type="region of interest" description="Disordered" evidence="4">
    <location>
        <begin position="348"/>
        <end position="368"/>
    </location>
</feature>
<sequence>MEDGRITHSIDTVPRDVNSISFSPDGTKLASGHDDMKIRVFDVENGDLVLGPVEGHTLYVSSVVWSLDGSRLFTASWDHSIRLWDSKTGEAIGDPWAGHTDLVNSISLSPDGTKLASASRDETVRFWGAESEEPLGEPLQCGSNVWVVTFSPSGEFIACGDINGKVSIWRVPWWDNSKEEAHKSLLDRPAVTSPSHTARGIDRQLDYLDLPTYRRPSPSRTRLRDTHTTGDPSRTQGSAFSWRVWRTLPRLLFGRSHDAPQHTGLTTIYPGFATQRIYVASMDDENTTESFAEPIPTAPGHYPRFSILIESVSSTDSIHENQSTPAPPANSEDVQASCCALFSRGRARSSTASVPAPPVAGTSHSTTQNVLNLPAVVEPLSDTP</sequence>
<reference evidence="5 6" key="1">
    <citation type="submission" date="2014-04" db="EMBL/GenBank/DDBJ databases">
        <authorList>
            <consortium name="DOE Joint Genome Institute"/>
            <person name="Kuo A."/>
            <person name="Kohler A."/>
            <person name="Jargeat P."/>
            <person name="Nagy L.G."/>
            <person name="Floudas D."/>
            <person name="Copeland A."/>
            <person name="Barry K.W."/>
            <person name="Cichocki N."/>
            <person name="Veneault-Fourrey C."/>
            <person name="LaButti K."/>
            <person name="Lindquist E.A."/>
            <person name="Lipzen A."/>
            <person name="Lundell T."/>
            <person name="Morin E."/>
            <person name="Murat C."/>
            <person name="Sun H."/>
            <person name="Tunlid A."/>
            <person name="Henrissat B."/>
            <person name="Grigoriev I.V."/>
            <person name="Hibbett D.S."/>
            <person name="Martin F."/>
            <person name="Nordberg H.P."/>
            <person name="Cantor M.N."/>
            <person name="Hua S.X."/>
        </authorList>
    </citation>
    <scope>NUCLEOTIDE SEQUENCE [LARGE SCALE GENOMIC DNA]</scope>
    <source>
        <strain evidence="5 6">Ve08.2h10</strain>
    </source>
</reference>
<dbReference type="InterPro" id="IPR019775">
    <property type="entry name" value="WD40_repeat_CS"/>
</dbReference>
<proteinExistence type="predicted"/>
<keyword evidence="2" id="KW-0677">Repeat</keyword>
<keyword evidence="1 3" id="KW-0853">WD repeat</keyword>
<dbReference type="SUPFAM" id="SSF50978">
    <property type="entry name" value="WD40 repeat-like"/>
    <property type="match status" value="1"/>
</dbReference>
<dbReference type="InterPro" id="IPR036322">
    <property type="entry name" value="WD40_repeat_dom_sf"/>
</dbReference>
<accession>A0A0D0DNW8</accession>
<dbReference type="SMART" id="SM00320">
    <property type="entry name" value="WD40"/>
    <property type="match status" value="4"/>
</dbReference>
<dbReference type="Pfam" id="PF00400">
    <property type="entry name" value="WD40"/>
    <property type="match status" value="4"/>
</dbReference>
<dbReference type="Gene3D" id="2.130.10.10">
    <property type="entry name" value="YVTN repeat-like/Quinoprotein amine dehydrogenase"/>
    <property type="match status" value="1"/>
</dbReference>
<feature type="compositionally biased region" description="Low complexity" evidence="4">
    <location>
        <begin position="211"/>
        <end position="220"/>
    </location>
</feature>
<dbReference type="PANTHER" id="PTHR19879">
    <property type="entry name" value="TRANSCRIPTION INITIATION FACTOR TFIID"/>
    <property type="match status" value="1"/>
</dbReference>
<dbReference type="PROSITE" id="PS50294">
    <property type="entry name" value="WD_REPEATS_REGION"/>
    <property type="match status" value="2"/>
</dbReference>
<keyword evidence="6" id="KW-1185">Reference proteome</keyword>
<dbReference type="HOGENOM" id="CLU_000288_57_33_1"/>